<dbReference type="AlphaFoldDB" id="A0A8S3YMG3"/>
<feature type="transmembrane region" description="Helical" evidence="3">
    <location>
        <begin position="24"/>
        <end position="52"/>
    </location>
</feature>
<keyword evidence="3" id="KW-0812">Transmembrane</keyword>
<dbReference type="PANTHER" id="PTHR15486:SF96">
    <property type="entry name" value="LIPID DROPLET-REGULATING VLDL ASSEMBLY FACTOR AUP1"/>
    <property type="match status" value="1"/>
</dbReference>
<sequence>MADTEIERIISLARYTNYAALFPVLLYLPIGLLLGLIRLCIFIHICLLSYILPSSFPLKRVILRAMLSVTGLPIAVHGALSTDVKKKILVSNHVTSLDPFILDFLHPDILVLESAGYSKSLLEPCRTFEIPADRNRQDIISMIKEKVTGSEETLLFFPEKSKTNGKASLLKFSHLPFELDCPIQPITIQTNRFFFDFAVSTYSSSAYEDLMWCLILPITLFKIKYLPVTERKRDETREEFEHRFQTNMAKSLGLTMSCYDHHDVTEYLKKKSNVIQGKHRERLETQTSPDVQIQAQVKVDTSDAEIDQMLRQVKEVLPETPAECIISELSESYCLFLLSSHRL</sequence>
<proteinExistence type="predicted"/>
<dbReference type="GO" id="GO:0036503">
    <property type="term" value="P:ERAD pathway"/>
    <property type="evidence" value="ECO:0007669"/>
    <property type="project" value="TreeGrafter"/>
</dbReference>
<dbReference type="GO" id="GO:0005789">
    <property type="term" value="C:endoplasmic reticulum membrane"/>
    <property type="evidence" value="ECO:0007669"/>
    <property type="project" value="TreeGrafter"/>
</dbReference>
<gene>
    <name evidence="5" type="ORF">CUNI_LOCUS3895</name>
</gene>
<dbReference type="InterPro" id="IPR002123">
    <property type="entry name" value="Plipid/glycerol_acylTrfase"/>
</dbReference>
<dbReference type="Gene3D" id="1.10.8.10">
    <property type="entry name" value="DNA helicase RuvA subunit, C-terminal domain"/>
    <property type="match status" value="1"/>
</dbReference>
<keyword evidence="6" id="KW-1185">Reference proteome</keyword>
<name>A0A8S3YMG3_9EUPU</name>
<reference evidence="5" key="1">
    <citation type="submission" date="2021-04" db="EMBL/GenBank/DDBJ databases">
        <authorList>
            <consortium name="Molecular Ecology Group"/>
        </authorList>
    </citation>
    <scope>NUCLEOTIDE SEQUENCE</scope>
</reference>
<dbReference type="OrthoDB" id="1854593at2759"/>
<evidence type="ECO:0000259" key="4">
    <source>
        <dbReference type="SMART" id="SM00563"/>
    </source>
</evidence>
<accession>A0A8S3YMG3</accession>
<keyword evidence="3" id="KW-1133">Transmembrane helix</keyword>
<organism evidence="5 6">
    <name type="scientific">Candidula unifasciata</name>
    <dbReference type="NCBI Taxonomy" id="100452"/>
    <lineage>
        <taxon>Eukaryota</taxon>
        <taxon>Metazoa</taxon>
        <taxon>Spiralia</taxon>
        <taxon>Lophotrochozoa</taxon>
        <taxon>Mollusca</taxon>
        <taxon>Gastropoda</taxon>
        <taxon>Heterobranchia</taxon>
        <taxon>Euthyneura</taxon>
        <taxon>Panpulmonata</taxon>
        <taxon>Eupulmonata</taxon>
        <taxon>Stylommatophora</taxon>
        <taxon>Helicina</taxon>
        <taxon>Helicoidea</taxon>
        <taxon>Geomitridae</taxon>
        <taxon>Candidula</taxon>
    </lineage>
</organism>
<evidence type="ECO:0000256" key="3">
    <source>
        <dbReference type="SAM" id="Phobius"/>
    </source>
</evidence>
<dbReference type="GO" id="GO:0016746">
    <property type="term" value="F:acyltransferase activity"/>
    <property type="evidence" value="ECO:0007669"/>
    <property type="project" value="InterPro"/>
</dbReference>
<comment type="subcellular location">
    <subcellularLocation>
        <location evidence="1">Membrane</location>
    </subcellularLocation>
</comment>
<dbReference type="SUPFAM" id="SSF69593">
    <property type="entry name" value="Glycerol-3-phosphate (1)-acyltransferase"/>
    <property type="match status" value="1"/>
</dbReference>
<protein>
    <recommendedName>
        <fullName evidence="4">Phospholipid/glycerol acyltransferase domain-containing protein</fullName>
    </recommendedName>
</protein>
<feature type="domain" description="Phospholipid/glycerol acyltransferase" evidence="4">
    <location>
        <begin position="87"/>
        <end position="191"/>
    </location>
</feature>
<dbReference type="EMBL" id="CAJHNH020000537">
    <property type="protein sequence ID" value="CAG5118337.1"/>
    <property type="molecule type" value="Genomic_DNA"/>
</dbReference>
<evidence type="ECO:0000313" key="5">
    <source>
        <dbReference type="EMBL" id="CAG5118337.1"/>
    </source>
</evidence>
<dbReference type="PANTHER" id="PTHR15486">
    <property type="entry name" value="ANCIENT UBIQUITOUS PROTEIN"/>
    <property type="match status" value="1"/>
</dbReference>
<comment type="caution">
    <text evidence="5">The sequence shown here is derived from an EMBL/GenBank/DDBJ whole genome shotgun (WGS) entry which is preliminary data.</text>
</comment>
<evidence type="ECO:0000313" key="6">
    <source>
        <dbReference type="Proteomes" id="UP000678393"/>
    </source>
</evidence>
<dbReference type="SMART" id="SM00563">
    <property type="entry name" value="PlsC"/>
    <property type="match status" value="1"/>
</dbReference>
<dbReference type="Proteomes" id="UP000678393">
    <property type="component" value="Unassembled WGS sequence"/>
</dbReference>
<keyword evidence="2 3" id="KW-0472">Membrane</keyword>
<evidence type="ECO:0000256" key="1">
    <source>
        <dbReference type="ARBA" id="ARBA00004370"/>
    </source>
</evidence>
<evidence type="ECO:0000256" key="2">
    <source>
        <dbReference type="ARBA" id="ARBA00023136"/>
    </source>
</evidence>